<reference evidence="10" key="2">
    <citation type="submission" date="2019-09" db="EMBL/GenBank/DDBJ databases">
        <title>Complete genome sequencing of four Arcobacter species reveals a diverse suite of mobile elements.</title>
        <authorList>
            <person name="On S.L.W."/>
            <person name="Miller W.G."/>
            <person name="Biggs P."/>
            <person name="Cornelius A."/>
            <person name="Vandamme P."/>
        </authorList>
    </citation>
    <scope>NUCLEOTIDE SEQUENCE [LARGE SCALE GENOMIC DNA]</scope>
    <source>
        <strain evidence="10">LMG 26638</strain>
    </source>
</reference>
<dbReference type="InterPro" id="IPR003846">
    <property type="entry name" value="SelO"/>
</dbReference>
<feature type="binding site" evidence="8">
    <location>
        <position position="268"/>
    </location>
    <ligand>
        <name>Mg(2+)</name>
        <dbReference type="ChEBI" id="CHEBI:18420"/>
    </ligand>
</feature>
<feature type="binding site" evidence="8">
    <location>
        <position position="111"/>
    </location>
    <ligand>
        <name>ATP</name>
        <dbReference type="ChEBI" id="CHEBI:30616"/>
    </ligand>
</feature>
<dbReference type="AlphaFoldDB" id="A0A5C2H4C9"/>
<feature type="binding site" evidence="8">
    <location>
        <position position="190"/>
    </location>
    <ligand>
        <name>ATP</name>
        <dbReference type="ChEBI" id="CHEBI:30616"/>
    </ligand>
</feature>
<dbReference type="EMBL" id="CP035928">
    <property type="protein sequence ID" value="QEP33801.1"/>
    <property type="molecule type" value="Genomic_DNA"/>
</dbReference>
<dbReference type="GO" id="GO:0000287">
    <property type="term" value="F:magnesium ion binding"/>
    <property type="evidence" value="ECO:0007669"/>
    <property type="project" value="UniProtKB-UniRule"/>
</dbReference>
<dbReference type="GO" id="GO:0005524">
    <property type="term" value="F:ATP binding"/>
    <property type="evidence" value="ECO:0007669"/>
    <property type="project" value="UniProtKB-UniRule"/>
</dbReference>
<keyword evidence="7 8" id="KW-0460">Magnesium</keyword>
<dbReference type="NCBIfam" id="NF000658">
    <property type="entry name" value="PRK00029.1"/>
    <property type="match status" value="1"/>
</dbReference>
<evidence type="ECO:0000256" key="6">
    <source>
        <dbReference type="ARBA" id="ARBA00022840"/>
    </source>
</evidence>
<feature type="binding site" evidence="8">
    <location>
        <position position="277"/>
    </location>
    <ligand>
        <name>ATP</name>
        <dbReference type="ChEBI" id="CHEBI:30616"/>
    </ligand>
</feature>
<keyword evidence="5 8" id="KW-0547">Nucleotide-binding</keyword>
<proteinExistence type="inferred from homology"/>
<keyword evidence="6 8" id="KW-0067">ATP-binding</keyword>
<evidence type="ECO:0000256" key="1">
    <source>
        <dbReference type="ARBA" id="ARBA00009747"/>
    </source>
</evidence>
<accession>A0A5C2H4C9</accession>
<comment type="catalytic activity">
    <reaction evidence="8">
        <text>L-tyrosyl-[protein] + UTP = O-(5'-uridylyl)-L-tyrosyl-[protein] + diphosphate</text>
        <dbReference type="Rhea" id="RHEA:83887"/>
        <dbReference type="Rhea" id="RHEA-COMP:10136"/>
        <dbReference type="Rhea" id="RHEA-COMP:20238"/>
        <dbReference type="ChEBI" id="CHEBI:33019"/>
        <dbReference type="ChEBI" id="CHEBI:46398"/>
        <dbReference type="ChEBI" id="CHEBI:46858"/>
        <dbReference type="ChEBI" id="CHEBI:90602"/>
    </reaction>
</comment>
<feature type="binding site" evidence="8">
    <location>
        <position position="197"/>
    </location>
    <ligand>
        <name>ATP</name>
        <dbReference type="ChEBI" id="CHEBI:30616"/>
    </ligand>
</feature>
<comment type="catalytic activity">
    <reaction evidence="8">
        <text>L-tyrosyl-[protein] + ATP = O-(5'-adenylyl)-L-tyrosyl-[protein] + diphosphate</text>
        <dbReference type="Rhea" id="RHEA:54288"/>
        <dbReference type="Rhea" id="RHEA-COMP:10136"/>
        <dbReference type="Rhea" id="RHEA-COMP:13846"/>
        <dbReference type="ChEBI" id="CHEBI:30616"/>
        <dbReference type="ChEBI" id="CHEBI:33019"/>
        <dbReference type="ChEBI" id="CHEBI:46858"/>
        <dbReference type="ChEBI" id="CHEBI:83624"/>
        <dbReference type="EC" id="2.7.7.108"/>
    </reaction>
</comment>
<evidence type="ECO:0000256" key="4">
    <source>
        <dbReference type="ARBA" id="ARBA00022723"/>
    </source>
</evidence>
<organism evidence="9 10">
    <name type="scientific">Malaciobacter pacificus</name>
    <dbReference type="NCBI Taxonomy" id="1080223"/>
    <lineage>
        <taxon>Bacteria</taxon>
        <taxon>Pseudomonadati</taxon>
        <taxon>Campylobacterota</taxon>
        <taxon>Epsilonproteobacteria</taxon>
        <taxon>Campylobacterales</taxon>
        <taxon>Arcobacteraceae</taxon>
        <taxon>Malaciobacter</taxon>
    </lineage>
</organism>
<comment type="similarity">
    <text evidence="1 8">Belongs to the SELO family.</text>
</comment>
<gene>
    <name evidence="8" type="primary">ydiU</name>
    <name evidence="8" type="synonym">selO</name>
    <name evidence="9" type="ORF">APAC_0654</name>
</gene>
<comment type="catalytic activity">
    <reaction evidence="8">
        <text>L-threonyl-[protein] + ATP = 3-O-(5'-adenylyl)-L-threonyl-[protein] + diphosphate</text>
        <dbReference type="Rhea" id="RHEA:54292"/>
        <dbReference type="Rhea" id="RHEA-COMP:11060"/>
        <dbReference type="Rhea" id="RHEA-COMP:13847"/>
        <dbReference type="ChEBI" id="CHEBI:30013"/>
        <dbReference type="ChEBI" id="CHEBI:30616"/>
        <dbReference type="ChEBI" id="CHEBI:33019"/>
        <dbReference type="ChEBI" id="CHEBI:138113"/>
        <dbReference type="EC" id="2.7.7.108"/>
    </reaction>
</comment>
<dbReference type="EC" id="2.7.7.-" evidence="8"/>
<evidence type="ECO:0000313" key="9">
    <source>
        <dbReference type="EMBL" id="QEP33801.1"/>
    </source>
</evidence>
<protein>
    <recommendedName>
        <fullName evidence="8">Protein nucleotidyltransferase YdiU</fullName>
        <ecNumber evidence="8">2.7.7.-</ecNumber>
    </recommendedName>
    <alternativeName>
        <fullName evidence="8">Protein adenylyltransferase YdiU</fullName>
        <ecNumber evidence="8">2.7.7.108</ecNumber>
    </alternativeName>
    <alternativeName>
        <fullName evidence="8">Protein uridylyltransferase YdiU</fullName>
        <ecNumber evidence="8">2.7.7.-</ecNumber>
    </alternativeName>
</protein>
<keyword evidence="2 8" id="KW-0808">Transferase</keyword>
<keyword evidence="3 8" id="KW-0548">Nucleotidyltransferase</keyword>
<sequence length="503" mass="58328">MFSFDRVLFIYKQILKENKMKLDELELQIDYFEFDENLYQKLQATPLENPKLVSFNKEACDLIGLDYEACETQNFIDFINGIKVLKGSVPYAMGYAGHQFGYFVPQLGDGRAINLGSINGWHLQTKGSGLTKYSRQGDGRAVLRSSIREYLIGEAMHHLGIPTTRALGIIDSDTYAHREWNQESCSIVMRLSRSWIRVGTFEYFARTKNAIENIKQLSDYVIKQSYPHLIDVEKKYEKMFYSIVDKSAELLAQWSVYGFQHGVMNTDNFSVAGLTIDYGPFAFMDYFEKNSICNHTDSEGRYSYNNQPFVARWNLAVLANCLEKICDSEKLNSYLETFLAQYQKVYLEMMNKRIGLEASKSGNLNSDLIKELLGALETSRMDYNVFFYRLTNLKSFEDLSSILNIAVFQEPIKNWFESYKNVCLEQNSSFRDRFEIMKKVNPKYILKNYMIEEAIQKAHDRDYSLVNDLLKIAQSPFDEHPDFEHYSNPTPIKYANVKLSCSS</sequence>
<comment type="catalytic activity">
    <reaction evidence="8">
        <text>L-histidyl-[protein] + UTP = N(tele)-(5'-uridylyl)-L-histidyl-[protein] + diphosphate</text>
        <dbReference type="Rhea" id="RHEA:83891"/>
        <dbReference type="Rhea" id="RHEA-COMP:9745"/>
        <dbReference type="Rhea" id="RHEA-COMP:20239"/>
        <dbReference type="ChEBI" id="CHEBI:29979"/>
        <dbReference type="ChEBI" id="CHEBI:33019"/>
        <dbReference type="ChEBI" id="CHEBI:46398"/>
        <dbReference type="ChEBI" id="CHEBI:233474"/>
    </reaction>
</comment>
<feature type="binding site" evidence="8">
    <location>
        <position position="139"/>
    </location>
    <ligand>
        <name>ATP</name>
        <dbReference type="ChEBI" id="CHEBI:30616"/>
    </ligand>
</feature>
<evidence type="ECO:0000313" key="10">
    <source>
        <dbReference type="Proteomes" id="UP000322726"/>
    </source>
</evidence>
<keyword evidence="4 8" id="KW-0479">Metal-binding</keyword>
<feature type="binding site" evidence="8">
    <location>
        <position position="110"/>
    </location>
    <ligand>
        <name>ATP</name>
        <dbReference type="ChEBI" id="CHEBI:30616"/>
    </ligand>
</feature>
<feature type="binding site" evidence="8">
    <location>
        <position position="108"/>
    </location>
    <ligand>
        <name>ATP</name>
        <dbReference type="ChEBI" id="CHEBI:30616"/>
    </ligand>
</feature>
<reference evidence="9 10" key="1">
    <citation type="submission" date="2019-09" db="EMBL/GenBank/DDBJ databases">
        <title>Complete genome sequencing of four Arcobacter species reveals a diverse suite of mobile elements.</title>
        <authorList>
            <person name="Miller W.G."/>
            <person name="Yee E."/>
            <person name="Bono J.L."/>
        </authorList>
    </citation>
    <scope>NUCLEOTIDE SEQUENCE [LARGE SCALE GENOMIC DNA]</scope>
    <source>
        <strain evidence="9 10">LMG 26638</strain>
    </source>
</reference>
<reference evidence="9 10" key="3">
    <citation type="submission" date="2019-09" db="EMBL/GenBank/DDBJ databases">
        <title>Taxonomic note: a critical rebuttal of the proposed division of the genus Arcobacter into six genera, emended descriptions of Arcobacter anaerophilus and the genus Arcobacter, and an assessment of genus-level boundaries for Epsilonproteobacteria using in silico genomic comparator tools.</title>
        <authorList>
            <person name="On S.L.W."/>
            <person name="Miller W.G."/>
            <person name="Biggs P."/>
            <person name="Cornelius A."/>
            <person name="Vandamme P."/>
        </authorList>
    </citation>
    <scope>NUCLEOTIDE SEQUENCE [LARGE SCALE GENOMIC DNA]</scope>
    <source>
        <strain evidence="9 10">LMG 26638</strain>
    </source>
</reference>
<feature type="binding site" evidence="8">
    <location>
        <position position="126"/>
    </location>
    <ligand>
        <name>ATP</name>
        <dbReference type="ChEBI" id="CHEBI:30616"/>
    </ligand>
</feature>
<dbReference type="Pfam" id="PF02696">
    <property type="entry name" value="SelO"/>
    <property type="match status" value="1"/>
</dbReference>
<evidence type="ECO:0000256" key="7">
    <source>
        <dbReference type="ARBA" id="ARBA00022842"/>
    </source>
</evidence>
<comment type="cofactor">
    <cofactor evidence="8">
        <name>Mg(2+)</name>
        <dbReference type="ChEBI" id="CHEBI:18420"/>
    </cofactor>
    <cofactor evidence="8">
        <name>Mn(2+)</name>
        <dbReference type="ChEBI" id="CHEBI:29035"/>
    </cofactor>
</comment>
<comment type="catalytic activity">
    <reaction evidence="8">
        <text>L-seryl-[protein] + UTP = O-(5'-uridylyl)-L-seryl-[protein] + diphosphate</text>
        <dbReference type="Rhea" id="RHEA:64604"/>
        <dbReference type="Rhea" id="RHEA-COMP:9863"/>
        <dbReference type="Rhea" id="RHEA-COMP:16635"/>
        <dbReference type="ChEBI" id="CHEBI:29999"/>
        <dbReference type="ChEBI" id="CHEBI:33019"/>
        <dbReference type="ChEBI" id="CHEBI:46398"/>
        <dbReference type="ChEBI" id="CHEBI:156051"/>
    </reaction>
</comment>
<name>A0A5C2H4C9_9BACT</name>
<dbReference type="PANTHER" id="PTHR32057">
    <property type="entry name" value="PROTEIN ADENYLYLTRANSFERASE SELO, MITOCHONDRIAL"/>
    <property type="match status" value="1"/>
</dbReference>
<comment type="catalytic activity">
    <reaction evidence="8">
        <text>L-seryl-[protein] + ATP = 3-O-(5'-adenylyl)-L-seryl-[protein] + diphosphate</text>
        <dbReference type="Rhea" id="RHEA:58120"/>
        <dbReference type="Rhea" id="RHEA-COMP:9863"/>
        <dbReference type="Rhea" id="RHEA-COMP:15073"/>
        <dbReference type="ChEBI" id="CHEBI:29999"/>
        <dbReference type="ChEBI" id="CHEBI:30616"/>
        <dbReference type="ChEBI" id="CHEBI:33019"/>
        <dbReference type="ChEBI" id="CHEBI:142516"/>
        <dbReference type="EC" id="2.7.7.108"/>
    </reaction>
</comment>
<feature type="binding site" evidence="8">
    <location>
        <position position="138"/>
    </location>
    <ligand>
        <name>ATP</name>
        <dbReference type="ChEBI" id="CHEBI:30616"/>
    </ligand>
</feature>
<dbReference type="GO" id="GO:0070733">
    <property type="term" value="F:AMPylase activity"/>
    <property type="evidence" value="ECO:0007669"/>
    <property type="project" value="UniProtKB-EC"/>
</dbReference>
<comment type="function">
    <text evidence="8">Nucleotidyltransferase involved in the post-translational modification of proteins. It can catalyze the addition of adenosine monophosphate (AMP) or uridine monophosphate (UMP) to a protein, resulting in modifications known as AMPylation and UMPylation.</text>
</comment>
<evidence type="ECO:0000256" key="2">
    <source>
        <dbReference type="ARBA" id="ARBA00022679"/>
    </source>
</evidence>
<dbReference type="Proteomes" id="UP000322726">
    <property type="component" value="Chromosome"/>
</dbReference>
<evidence type="ECO:0000256" key="5">
    <source>
        <dbReference type="ARBA" id="ARBA00022741"/>
    </source>
</evidence>
<keyword evidence="8" id="KW-0464">Manganese</keyword>
<dbReference type="GO" id="GO:0030145">
    <property type="term" value="F:manganese ion binding"/>
    <property type="evidence" value="ECO:0007669"/>
    <property type="project" value="UniProtKB-UniRule"/>
</dbReference>
<evidence type="ECO:0000256" key="3">
    <source>
        <dbReference type="ARBA" id="ARBA00022695"/>
    </source>
</evidence>
<keyword evidence="10" id="KW-1185">Reference proteome</keyword>
<dbReference type="PANTHER" id="PTHR32057:SF14">
    <property type="entry name" value="PROTEIN ADENYLYLTRANSFERASE SELO, MITOCHONDRIAL"/>
    <property type="match status" value="1"/>
</dbReference>
<dbReference type="KEGG" id="apai:APAC_0654"/>
<dbReference type="EC" id="2.7.7.108" evidence="8"/>
<dbReference type="HAMAP" id="MF_00692">
    <property type="entry name" value="SelO"/>
    <property type="match status" value="1"/>
</dbReference>
<evidence type="ECO:0000256" key="8">
    <source>
        <dbReference type="HAMAP-Rule" id="MF_00692"/>
    </source>
</evidence>
<feature type="binding site" evidence="8">
    <location>
        <position position="277"/>
    </location>
    <ligand>
        <name>Mg(2+)</name>
        <dbReference type="ChEBI" id="CHEBI:18420"/>
    </ligand>
</feature>
<feature type="active site" description="Proton acceptor" evidence="8">
    <location>
        <position position="267"/>
    </location>
</feature>